<protein>
    <submittedName>
        <fullName evidence="1">Uncharacterized protein</fullName>
    </submittedName>
</protein>
<dbReference type="Proteomes" id="UP001190700">
    <property type="component" value="Unassembled WGS sequence"/>
</dbReference>
<gene>
    <name evidence="1" type="ORF">CYMTET_10892</name>
</gene>
<dbReference type="EMBL" id="LGRX02003891">
    <property type="protein sequence ID" value="KAK3281311.1"/>
    <property type="molecule type" value="Genomic_DNA"/>
</dbReference>
<name>A0AAE0LDD4_9CHLO</name>
<comment type="caution">
    <text evidence="1">The sequence shown here is derived from an EMBL/GenBank/DDBJ whole genome shotgun (WGS) entry which is preliminary data.</text>
</comment>
<dbReference type="AlphaFoldDB" id="A0AAE0LDD4"/>
<accession>A0AAE0LDD4</accession>
<keyword evidence="2" id="KW-1185">Reference proteome</keyword>
<reference evidence="1 2" key="1">
    <citation type="journal article" date="2015" name="Genome Biol. Evol.">
        <title>Comparative Genomics of a Bacterivorous Green Alga Reveals Evolutionary Causalities and Consequences of Phago-Mixotrophic Mode of Nutrition.</title>
        <authorList>
            <person name="Burns J.A."/>
            <person name="Paasch A."/>
            <person name="Narechania A."/>
            <person name="Kim E."/>
        </authorList>
    </citation>
    <scope>NUCLEOTIDE SEQUENCE [LARGE SCALE GENOMIC DNA]</scope>
    <source>
        <strain evidence="1 2">PLY_AMNH</strain>
    </source>
</reference>
<evidence type="ECO:0000313" key="2">
    <source>
        <dbReference type="Proteomes" id="UP001190700"/>
    </source>
</evidence>
<organism evidence="1 2">
    <name type="scientific">Cymbomonas tetramitiformis</name>
    <dbReference type="NCBI Taxonomy" id="36881"/>
    <lineage>
        <taxon>Eukaryota</taxon>
        <taxon>Viridiplantae</taxon>
        <taxon>Chlorophyta</taxon>
        <taxon>Pyramimonadophyceae</taxon>
        <taxon>Pyramimonadales</taxon>
        <taxon>Pyramimonadaceae</taxon>
        <taxon>Cymbomonas</taxon>
    </lineage>
</organism>
<sequence length="417" mass="45367">MWGKVMITRVREQSDKLGSSRDVRSNVFVLKGCAAAIWFSDAVACDVVKLGRAASSSSPSSIEATPISTLHTTELMLGTSGDEIHLLHACKHRRHQASVVEMQEAHVAARVSIVMVLGPVEGSPTLASWSPALRSVLHQQSSQWELLVAYPWDTAEGRVAINELFQWAALEASELWKEVVRLVPCRGSVGQAGMLSSAAQVSHGEWLLFLEPGWALAGDFLGIALAAADRTAGVGAVMPAHRQGLEEYAAASPAWGKISHQSECPVPPLGADQDIELASCSEQIEPQMGTDSGAREARAAAAALGVEEHVDFFMPGGIVSSRWWRSSLLGQMIEELERGMPLKLLYWNMRLKLLMTLHGQRASAAILRAGSIHWMGNDNGDWTLDGKEQIFMKGLELMRNATSYEDEYASRLIGFVQ</sequence>
<evidence type="ECO:0000313" key="1">
    <source>
        <dbReference type="EMBL" id="KAK3281311.1"/>
    </source>
</evidence>
<proteinExistence type="predicted"/>